<dbReference type="Proteomes" id="UP001151760">
    <property type="component" value="Unassembled WGS sequence"/>
</dbReference>
<dbReference type="PANTHER" id="PTHR33067:SF9">
    <property type="entry name" value="RNA-DIRECTED DNA POLYMERASE"/>
    <property type="match status" value="1"/>
</dbReference>
<name>A0ABQ5C5X7_9ASTR</name>
<proteinExistence type="predicted"/>
<dbReference type="EMBL" id="BQNB010013883">
    <property type="protein sequence ID" value="GJT21376.1"/>
    <property type="molecule type" value="Genomic_DNA"/>
</dbReference>
<dbReference type="Gene3D" id="2.40.70.10">
    <property type="entry name" value="Acid Proteases"/>
    <property type="match status" value="1"/>
</dbReference>
<organism evidence="1 2">
    <name type="scientific">Tanacetum coccineum</name>
    <dbReference type="NCBI Taxonomy" id="301880"/>
    <lineage>
        <taxon>Eukaryota</taxon>
        <taxon>Viridiplantae</taxon>
        <taxon>Streptophyta</taxon>
        <taxon>Embryophyta</taxon>
        <taxon>Tracheophyta</taxon>
        <taxon>Spermatophyta</taxon>
        <taxon>Magnoliopsida</taxon>
        <taxon>eudicotyledons</taxon>
        <taxon>Gunneridae</taxon>
        <taxon>Pentapetalae</taxon>
        <taxon>asterids</taxon>
        <taxon>campanulids</taxon>
        <taxon>Asterales</taxon>
        <taxon>Asteraceae</taxon>
        <taxon>Asteroideae</taxon>
        <taxon>Anthemideae</taxon>
        <taxon>Anthemidinae</taxon>
        <taxon>Tanacetum</taxon>
    </lineage>
</organism>
<reference evidence="1" key="1">
    <citation type="journal article" date="2022" name="Int. J. Mol. Sci.">
        <title>Draft Genome of Tanacetum Coccineum: Genomic Comparison of Closely Related Tanacetum-Family Plants.</title>
        <authorList>
            <person name="Yamashiro T."/>
            <person name="Shiraishi A."/>
            <person name="Nakayama K."/>
            <person name="Satake H."/>
        </authorList>
    </citation>
    <scope>NUCLEOTIDE SEQUENCE</scope>
</reference>
<sequence length="387" mass="44632">MEKVCGDEANQNFDLLPWLDAKFAKDLTSTRIIPSTRKLNKLKRSDMENLDEQRLLTGIMEESLIKKLQENAKINTRNQSASLKNLETQIEQLTEKLCSRKEKFEQAKVVIVEHEGPSSPKKLKNLHEVSFLSDSQEENTNDQLPTKESNPGHFTLPYTIGNFNFYAMADLGARVNVLPRNIFEYLELTNLSETEMLVEMADMRKKASLGVVRDILVKIDKFLYGTCHVVDSVWSKRYSKWCNKNSHDKKPRPRDYTFKEWVKLKKGHLDISKSVRKDLFRLWVIDKSTEALDPDEDPFGRCLDEYNWAFPKEIEQLADEYEIKIRKKGKFLKKYGQNIKKLEARIKIGGMITGEKQLAGDGDNLKDFPPISKSLTQCSGGKRGFLS</sequence>
<keyword evidence="2" id="KW-1185">Reference proteome</keyword>
<protein>
    <submittedName>
        <fullName evidence="1">Mutator type transposase</fullName>
    </submittedName>
</protein>
<dbReference type="PANTHER" id="PTHR33067">
    <property type="entry name" value="RNA-DIRECTED DNA POLYMERASE-RELATED"/>
    <property type="match status" value="1"/>
</dbReference>
<comment type="caution">
    <text evidence="1">The sequence shown here is derived from an EMBL/GenBank/DDBJ whole genome shotgun (WGS) entry which is preliminary data.</text>
</comment>
<gene>
    <name evidence="1" type="ORF">Tco_0891313</name>
</gene>
<evidence type="ECO:0000313" key="1">
    <source>
        <dbReference type="EMBL" id="GJT21376.1"/>
    </source>
</evidence>
<reference evidence="1" key="2">
    <citation type="submission" date="2022-01" db="EMBL/GenBank/DDBJ databases">
        <authorList>
            <person name="Yamashiro T."/>
            <person name="Shiraishi A."/>
            <person name="Satake H."/>
            <person name="Nakayama K."/>
        </authorList>
    </citation>
    <scope>NUCLEOTIDE SEQUENCE</scope>
</reference>
<dbReference type="InterPro" id="IPR021109">
    <property type="entry name" value="Peptidase_aspartic_dom_sf"/>
</dbReference>
<evidence type="ECO:0000313" key="2">
    <source>
        <dbReference type="Proteomes" id="UP001151760"/>
    </source>
</evidence>
<accession>A0ABQ5C5X7</accession>